<evidence type="ECO:0000313" key="4">
    <source>
        <dbReference type="Proteomes" id="UP000266841"/>
    </source>
</evidence>
<evidence type="ECO:0000256" key="1">
    <source>
        <dbReference type="SAM" id="MobiDB-lite"/>
    </source>
</evidence>
<accession>K0RSD7</accession>
<dbReference type="Gene3D" id="3.40.50.11500">
    <property type="match status" value="1"/>
</dbReference>
<feature type="compositionally biased region" description="Low complexity" evidence="1">
    <location>
        <begin position="553"/>
        <end position="569"/>
    </location>
</feature>
<dbReference type="InterPro" id="IPR043153">
    <property type="entry name" value="DENN_C"/>
</dbReference>
<dbReference type="AlphaFoldDB" id="K0RSD7"/>
<dbReference type="PANTHER" id="PTHR12296:SF21">
    <property type="entry name" value="DENN DOMAIN-CONTAINING PROTEIN 3"/>
    <property type="match status" value="1"/>
</dbReference>
<name>K0RSD7_THAOC</name>
<dbReference type="Proteomes" id="UP000266841">
    <property type="component" value="Unassembled WGS sequence"/>
</dbReference>
<gene>
    <name evidence="3" type="ORF">THAOC_31523</name>
</gene>
<dbReference type="eggNOG" id="KOG2127">
    <property type="taxonomic scope" value="Eukaryota"/>
</dbReference>
<dbReference type="OrthoDB" id="6019893at2759"/>
<proteinExistence type="predicted"/>
<dbReference type="Gene3D" id="1.25.40.10">
    <property type="entry name" value="Tetratricopeptide repeat domain"/>
    <property type="match status" value="1"/>
</dbReference>
<comment type="caution">
    <text evidence="3">The sequence shown here is derived from an EMBL/GenBank/DDBJ whole genome shotgun (WGS) entry which is preliminary data.</text>
</comment>
<evidence type="ECO:0000259" key="2">
    <source>
        <dbReference type="PROSITE" id="PS50211"/>
    </source>
</evidence>
<dbReference type="InterPro" id="IPR037516">
    <property type="entry name" value="Tripartite_DENN"/>
</dbReference>
<dbReference type="PANTHER" id="PTHR12296">
    <property type="entry name" value="DENN DOMAIN-CONTAINING PROTEIN 4"/>
    <property type="match status" value="1"/>
</dbReference>
<feature type="region of interest" description="Disordered" evidence="1">
    <location>
        <begin position="510"/>
        <end position="604"/>
    </location>
</feature>
<dbReference type="InterPro" id="IPR051696">
    <property type="entry name" value="DENN_Domain_GEFs"/>
</dbReference>
<dbReference type="GO" id="GO:0032483">
    <property type="term" value="P:regulation of Rab protein signal transduction"/>
    <property type="evidence" value="ECO:0007669"/>
    <property type="project" value="TreeGrafter"/>
</dbReference>
<dbReference type="SMART" id="SM00801">
    <property type="entry name" value="dDENN"/>
    <property type="match status" value="1"/>
</dbReference>
<dbReference type="InterPro" id="IPR005112">
    <property type="entry name" value="dDENN_dom"/>
</dbReference>
<evidence type="ECO:0000313" key="3">
    <source>
        <dbReference type="EMBL" id="EJK49587.1"/>
    </source>
</evidence>
<feature type="compositionally biased region" description="Low complexity" evidence="1">
    <location>
        <begin position="510"/>
        <end position="521"/>
    </location>
</feature>
<feature type="domain" description="UDENN" evidence="2">
    <location>
        <begin position="1"/>
        <end position="231"/>
    </location>
</feature>
<dbReference type="InterPro" id="IPR011990">
    <property type="entry name" value="TPR-like_helical_dom_sf"/>
</dbReference>
<sequence length="786" mass="86489">MLDAPMPYLCGISRDNFPFAVEDISDETVVVDLDRNVITLGPGTPDLPPLPHNRRKKLEAALKANAGDVFWEARNLTKADVLRVRASGDESALGAMLDKAGSVWEERINTRDDAFNLAHAPDSANMEFNEDANAGLDGGELPKQSRWDAVQEAFLRFYVSLLQDYRKFLPAESLQSRSTWRGKEGMSDLRYKKDEFVAAAPSEFQPFLEELAQTQQFDDFVTRRMHNAVDAPDIKFFDQSIDAKSNRSKLKLKKKETTFLHSASARRDLKTVEAVEPSSEGLPPLPGGERAYLYKDWPLNFDESLFCKPRAIPGSISAEFDRRTALRSALRSQYGIVDDARGLGGRNRSPEVTAFMLFFATFTSVIGKELYNVEEKHGNAPVAGVGLGPLDSWSEGVTSGTMNKQSLTNLDDDIAVARTIARAQIDLAFNTLSLMRARRLPPEPAIYKLLIQACGRTRVTHRASQIMEMLARDGLATNSEIYTALIQAFSNDDSQPSSLSPLYQLQMDNMSSLSSSNHGSSAPLDSSGSNRRRSFGANSSDAGSEYSMDRISEQASSTTGGSGSEQGSAGKKKARMKNAKGSLSSALSSRLKGTRSKNKLSQSASSKKLKLKVTAAIAEQNELGEGLLESLYPSLNIDVENICPKCSTVLSETVLASGWTAGNSNEYETKCSSCSHKFVPNFVVTCKSPTFEGSQGKGTPLYCDLLSPWVLLREIRSVITASGGVDSILDEKFRNGKDIRATLWWNMVVLFKRYKLPFIFLLQGSFQNQLIQPSPNFNDSIFDVSE</sequence>
<dbReference type="PROSITE" id="PS50211">
    <property type="entry name" value="DENN"/>
    <property type="match status" value="1"/>
</dbReference>
<dbReference type="GO" id="GO:0031410">
    <property type="term" value="C:cytoplasmic vesicle"/>
    <property type="evidence" value="ECO:0007669"/>
    <property type="project" value="TreeGrafter"/>
</dbReference>
<keyword evidence="4" id="KW-1185">Reference proteome</keyword>
<dbReference type="Pfam" id="PF03455">
    <property type="entry name" value="dDENN"/>
    <property type="match status" value="1"/>
</dbReference>
<organism evidence="3 4">
    <name type="scientific">Thalassiosira oceanica</name>
    <name type="common">Marine diatom</name>
    <dbReference type="NCBI Taxonomy" id="159749"/>
    <lineage>
        <taxon>Eukaryota</taxon>
        <taxon>Sar</taxon>
        <taxon>Stramenopiles</taxon>
        <taxon>Ochrophyta</taxon>
        <taxon>Bacillariophyta</taxon>
        <taxon>Coscinodiscophyceae</taxon>
        <taxon>Thalassiosirophycidae</taxon>
        <taxon>Thalassiosirales</taxon>
        <taxon>Thalassiosiraceae</taxon>
        <taxon>Thalassiosira</taxon>
    </lineage>
</organism>
<dbReference type="EMBL" id="AGNL01044637">
    <property type="protein sequence ID" value="EJK49587.1"/>
    <property type="molecule type" value="Genomic_DNA"/>
</dbReference>
<protein>
    <recommendedName>
        <fullName evidence="2">UDENN domain-containing protein</fullName>
    </recommendedName>
</protein>
<reference evidence="3 4" key="1">
    <citation type="journal article" date="2012" name="Genome Biol.">
        <title>Genome and low-iron response of an oceanic diatom adapted to chronic iron limitation.</title>
        <authorList>
            <person name="Lommer M."/>
            <person name="Specht M."/>
            <person name="Roy A.S."/>
            <person name="Kraemer L."/>
            <person name="Andreson R."/>
            <person name="Gutowska M.A."/>
            <person name="Wolf J."/>
            <person name="Bergner S.V."/>
            <person name="Schilhabel M.B."/>
            <person name="Klostermeier U.C."/>
            <person name="Beiko R.G."/>
            <person name="Rosenstiel P."/>
            <person name="Hippler M."/>
            <person name="Laroche J."/>
        </authorList>
    </citation>
    <scope>NUCLEOTIDE SEQUENCE [LARGE SCALE GENOMIC DNA]</scope>
    <source>
        <strain evidence="3 4">CCMP1005</strain>
    </source>
</reference>